<comment type="caution">
    <text evidence="5">The sequence shown here is derived from an EMBL/GenBank/DDBJ whole genome shotgun (WGS) entry which is preliminary data.</text>
</comment>
<dbReference type="Proteomes" id="UP001409291">
    <property type="component" value="Unassembled WGS sequence"/>
</dbReference>
<keyword evidence="3" id="KW-0998">Cell outer membrane</keyword>
<dbReference type="SUPFAM" id="SSF56935">
    <property type="entry name" value="Porins"/>
    <property type="match status" value="1"/>
</dbReference>
<dbReference type="InterPro" id="IPR013784">
    <property type="entry name" value="Carb-bd-like_fold"/>
</dbReference>
<keyword evidence="2" id="KW-0472">Membrane</keyword>
<reference evidence="5 6" key="1">
    <citation type="submission" date="2024-04" db="EMBL/GenBank/DDBJ databases">
        <title>WGS of bacteria from Torrens River.</title>
        <authorList>
            <person name="Wyrsch E.R."/>
            <person name="Drigo B."/>
        </authorList>
    </citation>
    <scope>NUCLEOTIDE SEQUENCE [LARGE SCALE GENOMIC DNA]</scope>
    <source>
        <strain evidence="5 6">TWI391</strain>
    </source>
</reference>
<dbReference type="InterPro" id="IPR041700">
    <property type="entry name" value="OMP_b-brl_3"/>
</dbReference>
<name>A0ABV0BR13_9SPHI</name>
<evidence type="ECO:0000313" key="5">
    <source>
        <dbReference type="EMBL" id="MEN5376648.1"/>
    </source>
</evidence>
<comment type="subcellular location">
    <subcellularLocation>
        <location evidence="1">Cell outer membrane</location>
    </subcellularLocation>
</comment>
<dbReference type="EMBL" id="JBDJNQ010000002">
    <property type="protein sequence ID" value="MEN5376648.1"/>
    <property type="molecule type" value="Genomic_DNA"/>
</dbReference>
<dbReference type="Pfam" id="PF13715">
    <property type="entry name" value="CarbopepD_reg_2"/>
    <property type="match status" value="1"/>
</dbReference>
<dbReference type="InterPro" id="IPR036942">
    <property type="entry name" value="Beta-barrel_TonB_sf"/>
</dbReference>
<sequence>MMNKLIILLTIFISLIVKAQGKFTVTGHVEDNKNMSLAYVSYVIENEIHHKILKGGITDSLGNFKVAQMNAGKYLLKVSMIGYQDEVYHLEVDRDSSLMITLRPKSNQLETVTITTGRKQPIVQKSDRVVMNVANSVLATGNNVYDLLKMAPAVSVSVDGIEVQGKGSVLIILNGKILPNASIKDLLESIPSDQIDRIEVITSPSVKYDAQATSVIEIYTKNTLNTDSWGGNVSLNAAQGRKFHSGGNLGLFFNKNKFSFNLSGGYQNNSHLEVGGFERLVYKGKDEIGKVKLDKDLGGKIKAMNLSSQLGYQLTDKQKIGLDLSLMDVDIAVEGRMDSRMEQYQPQSETYNPLFMGLDMITKFNSANLLYDFKLDDLGSSFDVSGNYTYYQNRQDQKLLPLEDKENEIFNDIKASYDILTGMINYRKMFNETNSLELGLKYTNTKNNSQETTLTSSDKIENTSLLGYNENILGLYANYNITATDFFKLQLGIRGENTSYKVRDNRDSSYWNLFPKVRLDFTVSPEYSTALYYTSSINRPIYDLLVPYTRYFDNYSGQEGNPQLNPEFSNIIGWSHRYKNYSLSFEYEHVRHAISTQVSYDEDKLFYMSKVVNFSKRELLGVNLSIPFKIGKFWQSYNMIGIYRQLNNIPDPFSQLNVNKRNTYPNLKTNNIFNLGKDWDMDLSAFYRGEVLSGINWSEEISNVSLGIRKQLLSKKGFIKIDVSDIFLGQVQRWGSDFIPVRFTARSRNDSRRVRLTVGYKFGKTLNDSNKSSAEANKEERNRLGI</sequence>
<dbReference type="PANTHER" id="PTHR40980:SF4">
    <property type="entry name" value="TONB-DEPENDENT RECEPTOR-LIKE BETA-BARREL DOMAIN-CONTAINING PROTEIN"/>
    <property type="match status" value="1"/>
</dbReference>
<dbReference type="SUPFAM" id="SSF49452">
    <property type="entry name" value="Starch-binding domain-like"/>
    <property type="match status" value="1"/>
</dbReference>
<dbReference type="PANTHER" id="PTHR40980">
    <property type="entry name" value="PLUG DOMAIN-CONTAINING PROTEIN"/>
    <property type="match status" value="1"/>
</dbReference>
<accession>A0ABV0BR13</accession>
<dbReference type="Pfam" id="PF14905">
    <property type="entry name" value="OMP_b-brl_3"/>
    <property type="match status" value="1"/>
</dbReference>
<evidence type="ECO:0000259" key="4">
    <source>
        <dbReference type="Pfam" id="PF14905"/>
    </source>
</evidence>
<dbReference type="Gene3D" id="2.60.40.1120">
    <property type="entry name" value="Carboxypeptidase-like, regulatory domain"/>
    <property type="match status" value="1"/>
</dbReference>
<dbReference type="RefSeq" id="WP_346580838.1">
    <property type="nucleotide sequence ID" value="NZ_JBDJLH010000003.1"/>
</dbReference>
<evidence type="ECO:0000313" key="6">
    <source>
        <dbReference type="Proteomes" id="UP001409291"/>
    </source>
</evidence>
<evidence type="ECO:0000256" key="1">
    <source>
        <dbReference type="ARBA" id="ARBA00004442"/>
    </source>
</evidence>
<keyword evidence="6" id="KW-1185">Reference proteome</keyword>
<keyword evidence="5" id="KW-0675">Receptor</keyword>
<gene>
    <name evidence="5" type="ORF">ABE541_05175</name>
</gene>
<proteinExistence type="predicted"/>
<organism evidence="5 6">
    <name type="scientific">Sphingobacterium kitahiroshimense</name>
    <dbReference type="NCBI Taxonomy" id="470446"/>
    <lineage>
        <taxon>Bacteria</taxon>
        <taxon>Pseudomonadati</taxon>
        <taxon>Bacteroidota</taxon>
        <taxon>Sphingobacteriia</taxon>
        <taxon>Sphingobacteriales</taxon>
        <taxon>Sphingobacteriaceae</taxon>
        <taxon>Sphingobacterium</taxon>
    </lineage>
</organism>
<evidence type="ECO:0000256" key="2">
    <source>
        <dbReference type="ARBA" id="ARBA00023136"/>
    </source>
</evidence>
<protein>
    <submittedName>
        <fullName evidence="5">TonB-dependent receptor</fullName>
    </submittedName>
</protein>
<evidence type="ECO:0000256" key="3">
    <source>
        <dbReference type="ARBA" id="ARBA00023237"/>
    </source>
</evidence>
<dbReference type="Gene3D" id="2.40.170.20">
    <property type="entry name" value="TonB-dependent receptor, beta-barrel domain"/>
    <property type="match status" value="1"/>
</dbReference>
<feature type="domain" description="Outer membrane protein beta-barrel" evidence="4">
    <location>
        <begin position="374"/>
        <end position="760"/>
    </location>
</feature>